<dbReference type="Proteomes" id="UP000315439">
    <property type="component" value="Unassembled WGS sequence"/>
</dbReference>
<dbReference type="RefSeq" id="WP_142933159.1">
    <property type="nucleotide sequence ID" value="NZ_ML660168.1"/>
</dbReference>
<dbReference type="EMBL" id="VIKS01000012">
    <property type="protein sequence ID" value="TQV85482.1"/>
    <property type="molecule type" value="Genomic_DNA"/>
</dbReference>
<dbReference type="InterPro" id="IPR005226">
    <property type="entry name" value="UPF0014_fam"/>
</dbReference>
<feature type="transmembrane region" description="Helical" evidence="6">
    <location>
        <begin position="98"/>
        <end position="117"/>
    </location>
</feature>
<name>A0A545U7N5_9GAMM</name>
<organism evidence="7 8">
    <name type="scientific">Aliikangiella coralliicola</name>
    <dbReference type="NCBI Taxonomy" id="2592383"/>
    <lineage>
        <taxon>Bacteria</taxon>
        <taxon>Pseudomonadati</taxon>
        <taxon>Pseudomonadota</taxon>
        <taxon>Gammaproteobacteria</taxon>
        <taxon>Oceanospirillales</taxon>
        <taxon>Pleioneaceae</taxon>
        <taxon>Aliikangiella</taxon>
    </lineage>
</organism>
<keyword evidence="3 6" id="KW-0812">Transmembrane</keyword>
<feature type="transmembrane region" description="Helical" evidence="6">
    <location>
        <begin position="166"/>
        <end position="187"/>
    </location>
</feature>
<evidence type="ECO:0000256" key="1">
    <source>
        <dbReference type="ARBA" id="ARBA00004141"/>
    </source>
</evidence>
<gene>
    <name evidence="7" type="ORF">FLL46_20165</name>
</gene>
<proteinExistence type="inferred from homology"/>
<evidence type="ECO:0000313" key="7">
    <source>
        <dbReference type="EMBL" id="TQV85482.1"/>
    </source>
</evidence>
<comment type="similarity">
    <text evidence="2">Belongs to the UPF0014 family.</text>
</comment>
<dbReference type="GO" id="GO:0005886">
    <property type="term" value="C:plasma membrane"/>
    <property type="evidence" value="ECO:0007669"/>
    <property type="project" value="TreeGrafter"/>
</dbReference>
<evidence type="ECO:0000256" key="3">
    <source>
        <dbReference type="ARBA" id="ARBA00022692"/>
    </source>
</evidence>
<dbReference type="AlphaFoldDB" id="A0A545U7N5"/>
<feature type="transmembrane region" description="Helical" evidence="6">
    <location>
        <begin position="123"/>
        <end position="145"/>
    </location>
</feature>
<dbReference type="OrthoDB" id="9791807at2"/>
<reference evidence="7 8" key="1">
    <citation type="submission" date="2019-07" db="EMBL/GenBank/DDBJ databases">
        <title>Draft genome for Aliikangiella sp. M105.</title>
        <authorList>
            <person name="Wang G."/>
        </authorList>
    </citation>
    <scope>NUCLEOTIDE SEQUENCE [LARGE SCALE GENOMIC DNA]</scope>
    <source>
        <strain evidence="7 8">M105</strain>
    </source>
</reference>
<dbReference type="PANTHER" id="PTHR30028">
    <property type="entry name" value="UPF0014 INNER MEMBRANE PROTEIN YBBM-RELATED"/>
    <property type="match status" value="1"/>
</dbReference>
<feature type="transmembrane region" description="Helical" evidence="6">
    <location>
        <begin position="40"/>
        <end position="59"/>
    </location>
</feature>
<comment type="caution">
    <text evidence="7">The sequence shown here is derived from an EMBL/GenBank/DDBJ whole genome shotgun (WGS) entry which is preliminary data.</text>
</comment>
<comment type="subcellular location">
    <subcellularLocation>
        <location evidence="1">Membrane</location>
        <topology evidence="1">Multi-pass membrane protein</topology>
    </subcellularLocation>
</comment>
<evidence type="ECO:0000256" key="4">
    <source>
        <dbReference type="ARBA" id="ARBA00022989"/>
    </source>
</evidence>
<feature type="transmembrane region" description="Helical" evidence="6">
    <location>
        <begin position="6"/>
        <end position="28"/>
    </location>
</feature>
<keyword evidence="5 6" id="KW-0472">Membrane</keyword>
<accession>A0A545U7N5</accession>
<dbReference type="Pfam" id="PF03649">
    <property type="entry name" value="UPF0014"/>
    <property type="match status" value="1"/>
</dbReference>
<feature type="transmembrane region" description="Helical" evidence="6">
    <location>
        <begin position="207"/>
        <end position="229"/>
    </location>
</feature>
<keyword evidence="8" id="KW-1185">Reference proteome</keyword>
<evidence type="ECO:0000313" key="8">
    <source>
        <dbReference type="Proteomes" id="UP000315439"/>
    </source>
</evidence>
<keyword evidence="4 6" id="KW-1133">Transmembrane helix</keyword>
<evidence type="ECO:0000256" key="6">
    <source>
        <dbReference type="SAM" id="Phobius"/>
    </source>
</evidence>
<dbReference type="PANTHER" id="PTHR30028:SF0">
    <property type="entry name" value="PROTEIN ALUMINUM SENSITIVE 3"/>
    <property type="match status" value="1"/>
</dbReference>
<evidence type="ECO:0000256" key="2">
    <source>
        <dbReference type="ARBA" id="ARBA00005268"/>
    </source>
</evidence>
<sequence length="240" mass="25880">MSDSVQTISLLNLAFTLIPVFVVIAILVKWSIGAGKGLYALSRMLVQLLIVGYFLTFIFESDSAWLVVAILAVMVFSSSWIALGTVKEQRLALYKKALVSIIIGGGTTLFVVTQGVLEIEQWYAPRYVVPIAGMIFANSMNSVSLAAERMQSEISRGADYKTARNIAFQASLIPITNSLFAVGLVSLPGMMTGQILSGVSPLIAVRYQIMVMCMIFGSAGISAACFLVVTRANFLARSKS</sequence>
<feature type="transmembrane region" description="Helical" evidence="6">
    <location>
        <begin position="65"/>
        <end position="86"/>
    </location>
</feature>
<evidence type="ECO:0000256" key="5">
    <source>
        <dbReference type="ARBA" id="ARBA00023136"/>
    </source>
</evidence>
<protein>
    <submittedName>
        <fullName evidence="7">ABC transporter permease</fullName>
    </submittedName>
</protein>